<evidence type="ECO:0000313" key="1">
    <source>
        <dbReference type="EMBL" id="VED76556.1"/>
    </source>
</evidence>
<name>A0A7Z9CZA4_9ESCH</name>
<dbReference type="AlphaFoldDB" id="A0A7Z9CZA4"/>
<sequence>MNFVMQCLVPPGDVNQLTINAGYRESTHNTVFGFNCSACAQPHSPHHKIHFKKGGHQPAMKTDAAKGANQHEVLRKMNSTKCNEMASLIEIAIDFND</sequence>
<accession>A0A7Z9CZA4</accession>
<evidence type="ECO:0000313" key="2">
    <source>
        <dbReference type="Proteomes" id="UP000277464"/>
    </source>
</evidence>
<reference evidence="1 2" key="1">
    <citation type="submission" date="2018-12" db="EMBL/GenBank/DDBJ databases">
        <authorList>
            <consortium name="Pathogen Informatics"/>
        </authorList>
    </citation>
    <scope>NUCLEOTIDE SEQUENCE [LARGE SCALE GENOMIC DNA]</scope>
    <source>
        <strain evidence="1 2">NCTC8196</strain>
    </source>
</reference>
<protein>
    <submittedName>
        <fullName evidence="1">Ybl82</fullName>
    </submittedName>
</protein>
<gene>
    <name evidence="1" type="primary">ybl82</name>
    <name evidence="1" type="ORF">NCTC8196_01800</name>
</gene>
<dbReference type="Proteomes" id="UP000277464">
    <property type="component" value="Chromosome"/>
</dbReference>
<organism evidence="1 2">
    <name type="scientific">Escherichia marmotae</name>
    <dbReference type="NCBI Taxonomy" id="1499973"/>
    <lineage>
        <taxon>Bacteria</taxon>
        <taxon>Pseudomonadati</taxon>
        <taxon>Pseudomonadota</taxon>
        <taxon>Gammaproteobacteria</taxon>
        <taxon>Enterobacterales</taxon>
        <taxon>Enterobacteriaceae</taxon>
        <taxon>Escherichia</taxon>
    </lineage>
</organism>
<dbReference type="EMBL" id="LR134270">
    <property type="protein sequence ID" value="VED76556.1"/>
    <property type="molecule type" value="Genomic_DNA"/>
</dbReference>
<proteinExistence type="predicted"/>